<organism evidence="5 6">
    <name type="scientific">Purpureocillium lilacinum</name>
    <name type="common">Paecilomyces lilacinus</name>
    <dbReference type="NCBI Taxonomy" id="33203"/>
    <lineage>
        <taxon>Eukaryota</taxon>
        <taxon>Fungi</taxon>
        <taxon>Dikarya</taxon>
        <taxon>Ascomycota</taxon>
        <taxon>Pezizomycotina</taxon>
        <taxon>Sordariomycetes</taxon>
        <taxon>Hypocreomycetidae</taxon>
        <taxon>Hypocreales</taxon>
        <taxon>Ophiocordycipitaceae</taxon>
        <taxon>Purpureocillium</taxon>
    </lineage>
</organism>
<dbReference type="InterPro" id="IPR008271">
    <property type="entry name" value="Ser/Thr_kinase_AS"/>
</dbReference>
<dbReference type="PROSITE" id="PS50011">
    <property type="entry name" value="PROTEIN_KINASE_DOM"/>
    <property type="match status" value="1"/>
</dbReference>
<protein>
    <submittedName>
        <fullName evidence="5">Protein kinase-like domain protein</fullName>
    </submittedName>
</protein>
<dbReference type="SMART" id="SM00240">
    <property type="entry name" value="FHA"/>
    <property type="match status" value="1"/>
</dbReference>
<feature type="domain" description="FHA" evidence="3">
    <location>
        <begin position="43"/>
        <end position="100"/>
    </location>
</feature>
<name>A0A2U3EAV8_PURLI</name>
<keyword evidence="5" id="KW-0808">Transferase</keyword>
<sequence>MASPQPEQQHPCTSEHKDVPDRCLLMACSTAGELIPIRDDEILKIGRDPASDCCITNDLDHVVSRKHCEIYVVAYDQSDSLVYVRDRTSRNGTYVNSVQIGKGEGLSSGYLLQHGDVINIVPYWSFTFCDKRAEKRHALTEIQQAECKLFRDKYVIAQRCLGQGADGVVYLATENEAKKQLVCKVVSLKQPRTSKKPAELRRKLQEADVLRQLQHPNIVPYVDAIISPYTLYTFTELATGGDLWSFIYRHGKGESIGEYETRVIARQVVRGLQYLHTKGVVHRDLKPENILLAYSPKINCHRVMLSDFGAYAVPSRSRMVTRAGTPNYQAPEMRSGAHSQTSAVDIWSLGIVVRMMLTHNSHFDADGVDGSVQEDSDTSQDGQVLGMGRFSPHCENFVWRCLQVLPSDRMSAMEAQCHDWLCKPEWLCERFRELDRRSMADWKPPAQLKPMPMELPDVIAGVGVSYYDSRATRPSDCLRPSDNSEPMEEPSQYFCPGVRPPAIAQAEQCLDVEPTDCPMDSRMNSLLTETNPIDMANGSPKRVSGGGASPFTPAVVKPVAVRVAGAKKKQVPVISNGEDANFLSADAASTIVASLAANDAVRGPAHHELRIAD</sequence>
<dbReference type="Pfam" id="PF00069">
    <property type="entry name" value="Pkinase"/>
    <property type="match status" value="1"/>
</dbReference>
<dbReference type="PROSITE" id="PS50006">
    <property type="entry name" value="FHA_DOMAIN"/>
    <property type="match status" value="1"/>
</dbReference>
<evidence type="ECO:0000256" key="1">
    <source>
        <dbReference type="ARBA" id="ARBA00005575"/>
    </source>
</evidence>
<dbReference type="InterPro" id="IPR000719">
    <property type="entry name" value="Prot_kinase_dom"/>
</dbReference>
<gene>
    <name evidence="5" type="ORF">PCL_11750</name>
</gene>
<accession>A0A2U3EAV8</accession>
<comment type="similarity">
    <text evidence="1">Belongs to the protein kinase superfamily. CAMK Ser/Thr protein kinase family. CHEK2 subfamily.</text>
</comment>
<evidence type="ECO:0000313" key="5">
    <source>
        <dbReference type="EMBL" id="PWI71656.1"/>
    </source>
</evidence>
<keyword evidence="5" id="KW-0418">Kinase</keyword>
<dbReference type="InterPro" id="IPR011009">
    <property type="entry name" value="Kinase-like_dom_sf"/>
</dbReference>
<dbReference type="PANTHER" id="PTHR24347">
    <property type="entry name" value="SERINE/THREONINE-PROTEIN KINASE"/>
    <property type="match status" value="1"/>
</dbReference>
<dbReference type="Gene3D" id="1.10.510.10">
    <property type="entry name" value="Transferase(Phosphotransferase) domain 1"/>
    <property type="match status" value="1"/>
</dbReference>
<feature type="region of interest" description="Disordered" evidence="2">
    <location>
        <begin position="530"/>
        <end position="550"/>
    </location>
</feature>
<evidence type="ECO:0000259" key="3">
    <source>
        <dbReference type="PROSITE" id="PS50006"/>
    </source>
</evidence>
<evidence type="ECO:0000313" key="6">
    <source>
        <dbReference type="Proteomes" id="UP000245956"/>
    </source>
</evidence>
<dbReference type="GO" id="GO:0004672">
    <property type="term" value="F:protein kinase activity"/>
    <property type="evidence" value="ECO:0007669"/>
    <property type="project" value="InterPro"/>
</dbReference>
<dbReference type="AlphaFoldDB" id="A0A2U3EAV8"/>
<dbReference type="PROSITE" id="PS00108">
    <property type="entry name" value="PROTEIN_KINASE_ST"/>
    <property type="match status" value="1"/>
</dbReference>
<reference evidence="5 6" key="1">
    <citation type="journal article" date="2016" name="Front. Microbiol.">
        <title>Genome and transcriptome sequences reveal the specific parasitism of the nematophagous Purpureocillium lilacinum 36-1.</title>
        <authorList>
            <person name="Xie J."/>
            <person name="Li S."/>
            <person name="Mo C."/>
            <person name="Xiao X."/>
            <person name="Peng D."/>
            <person name="Wang G."/>
            <person name="Xiao Y."/>
        </authorList>
    </citation>
    <scope>NUCLEOTIDE SEQUENCE [LARGE SCALE GENOMIC DNA]</scope>
    <source>
        <strain evidence="5 6">36-1</strain>
    </source>
</reference>
<dbReference type="SMART" id="SM00220">
    <property type="entry name" value="S_TKc"/>
    <property type="match status" value="1"/>
</dbReference>
<dbReference type="SUPFAM" id="SSF49879">
    <property type="entry name" value="SMAD/FHA domain"/>
    <property type="match status" value="1"/>
</dbReference>
<dbReference type="Pfam" id="PF00498">
    <property type="entry name" value="FHA"/>
    <property type="match status" value="1"/>
</dbReference>
<dbReference type="Proteomes" id="UP000245956">
    <property type="component" value="Unassembled WGS sequence"/>
</dbReference>
<comment type="caution">
    <text evidence="5">The sequence shown here is derived from an EMBL/GenBank/DDBJ whole genome shotgun (WGS) entry which is preliminary data.</text>
</comment>
<evidence type="ECO:0000259" key="4">
    <source>
        <dbReference type="PROSITE" id="PS50011"/>
    </source>
</evidence>
<dbReference type="InterPro" id="IPR000253">
    <property type="entry name" value="FHA_dom"/>
</dbReference>
<evidence type="ECO:0000256" key="2">
    <source>
        <dbReference type="SAM" id="MobiDB-lite"/>
    </source>
</evidence>
<dbReference type="InterPro" id="IPR008984">
    <property type="entry name" value="SMAD_FHA_dom_sf"/>
</dbReference>
<feature type="domain" description="Protein kinase" evidence="4">
    <location>
        <begin position="155"/>
        <end position="421"/>
    </location>
</feature>
<dbReference type="SUPFAM" id="SSF56112">
    <property type="entry name" value="Protein kinase-like (PK-like)"/>
    <property type="match status" value="1"/>
</dbReference>
<dbReference type="Gene3D" id="2.60.200.20">
    <property type="match status" value="1"/>
</dbReference>
<dbReference type="GO" id="GO:0005524">
    <property type="term" value="F:ATP binding"/>
    <property type="evidence" value="ECO:0007669"/>
    <property type="project" value="InterPro"/>
</dbReference>
<proteinExistence type="inferred from homology"/>
<dbReference type="EMBL" id="LCWV01000007">
    <property type="protein sequence ID" value="PWI71656.1"/>
    <property type="molecule type" value="Genomic_DNA"/>
</dbReference>